<protein>
    <recommendedName>
        <fullName evidence="1">Arabidopsis retrotransposon Orf1 C-terminal domain-containing protein</fullName>
    </recommendedName>
</protein>
<organism evidence="2 3">
    <name type="scientific">Brassica cretica</name>
    <name type="common">Mustard</name>
    <dbReference type="NCBI Taxonomy" id="69181"/>
    <lineage>
        <taxon>Eukaryota</taxon>
        <taxon>Viridiplantae</taxon>
        <taxon>Streptophyta</taxon>
        <taxon>Embryophyta</taxon>
        <taxon>Tracheophyta</taxon>
        <taxon>Spermatophyta</taxon>
        <taxon>Magnoliopsida</taxon>
        <taxon>eudicotyledons</taxon>
        <taxon>Gunneridae</taxon>
        <taxon>Pentapetalae</taxon>
        <taxon>rosids</taxon>
        <taxon>malvids</taxon>
        <taxon>Brassicales</taxon>
        <taxon>Brassicaceae</taxon>
        <taxon>Brassiceae</taxon>
        <taxon>Brassica</taxon>
    </lineage>
</organism>
<sequence>MQWGIAPLYYQTHELYPDLVRQALATSRIGYDNPQAPTYENCSFSFMADGKFCFLSLDQLNEIYEISDERKDVAVENKFTPTERFWDLIATRSGSFASRKAYQSQIRNPMLRVIKKMVSNLLFAKDQTSKVTKGEMRMLYSGLEDEIRRSRAGIPFQHVQTNPGFHLIWMFYTRKDFLLRTDNKKDRCGSLLTPLFKHFRINLQSYAVNYNIEFVDIPYLISCHILRDETTYKFTDKEGNMAPRTKQKAMKAPKITRQNYVSPAGHNAPTSYPWPRVGKEGQPIDLDDPMLFTFNCEGWDKESAQKYNTLLNTEILPTRFGHTETLTALGLDTDVFETLNAMGISPLCYQTHEIYPDLVRQALATAHIGYDNPQVSTYENCSFSFMADGKFCSLSLDQLNEIYEISDERKDVAVENMFTPTERFWDLIATGSGSFASRKAYHSPLGRRISPRSETQR</sequence>
<comment type="caution">
    <text evidence="2">The sequence shown here is derived from an EMBL/GenBank/DDBJ whole genome shotgun (WGS) entry which is preliminary data.</text>
</comment>
<evidence type="ECO:0000313" key="3">
    <source>
        <dbReference type="Proteomes" id="UP000712281"/>
    </source>
</evidence>
<proteinExistence type="predicted"/>
<dbReference type="Pfam" id="PF03078">
    <property type="entry name" value="ATHILA"/>
    <property type="match status" value="2"/>
</dbReference>
<gene>
    <name evidence="2" type="ORF">F2Q68_00021435</name>
</gene>
<feature type="domain" description="Arabidopsis retrotransposon Orf1 C-terminal" evidence="1">
    <location>
        <begin position="42"/>
        <end position="240"/>
    </location>
</feature>
<dbReference type="AlphaFoldDB" id="A0A8S9FTA3"/>
<evidence type="ECO:0000313" key="2">
    <source>
        <dbReference type="EMBL" id="KAF2536334.1"/>
    </source>
</evidence>
<name>A0A8S9FTA3_BRACR</name>
<feature type="domain" description="Arabidopsis retrotransposon Orf1 C-terminal" evidence="1">
    <location>
        <begin position="306"/>
        <end position="431"/>
    </location>
</feature>
<evidence type="ECO:0000259" key="1">
    <source>
        <dbReference type="Pfam" id="PF03078"/>
    </source>
</evidence>
<accession>A0A8S9FTA3</accession>
<reference evidence="2" key="1">
    <citation type="submission" date="2019-12" db="EMBL/GenBank/DDBJ databases">
        <title>Genome sequencing and annotation of Brassica cretica.</title>
        <authorList>
            <person name="Studholme D.J."/>
            <person name="Sarris P.F."/>
        </authorList>
    </citation>
    <scope>NUCLEOTIDE SEQUENCE</scope>
    <source>
        <strain evidence="2">PFS-001/15</strain>
        <tissue evidence="2">Leaf</tissue>
    </source>
</reference>
<dbReference type="InterPro" id="IPR004312">
    <property type="entry name" value="ATHILA_Orf1_C"/>
</dbReference>
<dbReference type="EMBL" id="QGKW02002228">
    <property type="protein sequence ID" value="KAF2536334.1"/>
    <property type="molecule type" value="Genomic_DNA"/>
</dbReference>
<dbReference type="Proteomes" id="UP000712281">
    <property type="component" value="Unassembled WGS sequence"/>
</dbReference>